<sequence>MSNRHQELTSPEQTATGKDFPNPLIVDSLLKTIWSSMHHVFTMKHWLVQSKRLLHNMVAFLEKSSGSAGFHQIIDFLNRSHICYALTKKPEVCVSFIRQFWRTAETLTDDNGEGIRKETQFQQHTRTYHVPSLSMKVFSNTKRPTKGFSGQEVALFPTMLDDPEPSTSPSRLEVKKLESQIKIGKARKQARVVLSDDEAFADDSSKQERKLFDEEVQEKASTDTELFIQEKDTTAEEVPIVSTAELDISTAGGTVTYLPKQEEYDQIFEDSKGNFKISDFKGMSYNDIRPIFEKIWDFNQNIEPMDTDHGSGKQKSPQKSPEKSPAKEKSPEKVVEEEIDTQEELTEGVKEPGAKRKKSIPRKSTRKRQKLEEDAEDKINSKGYFWIYLVVEELYRLVKNRYSASSPEGFDLMLWGDLHTLFEPDEEDEIWKDQHEYKLLSWRLCDFCGIHILLMENGYFVYKISSSEVTELFERIISRERRLEEFIQKKLDDLKDNHKFRGGLLGINLHMT</sequence>
<reference evidence="2" key="2">
    <citation type="submission" date="2022-01" db="EMBL/GenBank/DDBJ databases">
        <authorList>
            <person name="Yamashiro T."/>
            <person name="Shiraishi A."/>
            <person name="Satake H."/>
            <person name="Nakayama K."/>
        </authorList>
    </citation>
    <scope>NUCLEOTIDE SEQUENCE</scope>
</reference>
<dbReference type="EMBL" id="BQNB010020302">
    <property type="protein sequence ID" value="GJT94512.1"/>
    <property type="molecule type" value="Genomic_DNA"/>
</dbReference>
<evidence type="ECO:0000313" key="3">
    <source>
        <dbReference type="Proteomes" id="UP001151760"/>
    </source>
</evidence>
<name>A0ABQ5I4N3_9ASTR</name>
<feature type="compositionally biased region" description="Basic and acidic residues" evidence="1">
    <location>
        <begin position="320"/>
        <end position="336"/>
    </location>
</feature>
<protein>
    <submittedName>
        <fullName evidence="2">Uncharacterized protein</fullName>
    </submittedName>
</protein>
<comment type="caution">
    <text evidence="2">The sequence shown here is derived from an EMBL/GenBank/DDBJ whole genome shotgun (WGS) entry which is preliminary data.</text>
</comment>
<reference evidence="2" key="1">
    <citation type="journal article" date="2022" name="Int. J. Mol. Sci.">
        <title>Draft Genome of Tanacetum Coccineum: Genomic Comparison of Closely Related Tanacetum-Family Plants.</title>
        <authorList>
            <person name="Yamashiro T."/>
            <person name="Shiraishi A."/>
            <person name="Nakayama K."/>
            <person name="Satake H."/>
        </authorList>
    </citation>
    <scope>NUCLEOTIDE SEQUENCE</scope>
</reference>
<evidence type="ECO:0000256" key="1">
    <source>
        <dbReference type="SAM" id="MobiDB-lite"/>
    </source>
</evidence>
<accession>A0ABQ5I4N3</accession>
<feature type="compositionally biased region" description="Basic residues" evidence="1">
    <location>
        <begin position="355"/>
        <end position="369"/>
    </location>
</feature>
<feature type="region of interest" description="Disordered" evidence="1">
    <location>
        <begin position="302"/>
        <end position="373"/>
    </location>
</feature>
<dbReference type="Proteomes" id="UP001151760">
    <property type="component" value="Unassembled WGS sequence"/>
</dbReference>
<keyword evidence="3" id="KW-1185">Reference proteome</keyword>
<evidence type="ECO:0000313" key="2">
    <source>
        <dbReference type="EMBL" id="GJT94512.1"/>
    </source>
</evidence>
<proteinExistence type="predicted"/>
<feature type="compositionally biased region" description="Acidic residues" evidence="1">
    <location>
        <begin position="337"/>
        <end position="346"/>
    </location>
</feature>
<gene>
    <name evidence="2" type="ORF">Tco_1090030</name>
</gene>
<organism evidence="2 3">
    <name type="scientific">Tanacetum coccineum</name>
    <dbReference type="NCBI Taxonomy" id="301880"/>
    <lineage>
        <taxon>Eukaryota</taxon>
        <taxon>Viridiplantae</taxon>
        <taxon>Streptophyta</taxon>
        <taxon>Embryophyta</taxon>
        <taxon>Tracheophyta</taxon>
        <taxon>Spermatophyta</taxon>
        <taxon>Magnoliopsida</taxon>
        <taxon>eudicotyledons</taxon>
        <taxon>Gunneridae</taxon>
        <taxon>Pentapetalae</taxon>
        <taxon>asterids</taxon>
        <taxon>campanulids</taxon>
        <taxon>Asterales</taxon>
        <taxon>Asteraceae</taxon>
        <taxon>Asteroideae</taxon>
        <taxon>Anthemideae</taxon>
        <taxon>Anthemidinae</taxon>
        <taxon>Tanacetum</taxon>
    </lineage>
</organism>